<name>A0A7X1KCQ8_9SPHN</name>
<accession>A0A7X1KCQ8</accession>
<gene>
    <name evidence="1" type="ORF">H7F49_11635</name>
</gene>
<evidence type="ECO:0000313" key="1">
    <source>
        <dbReference type="EMBL" id="MBC2652357.1"/>
    </source>
</evidence>
<organism evidence="1 2">
    <name type="scientific">Novosphingobium aerophilum</name>
    <dbReference type="NCBI Taxonomy" id="2839843"/>
    <lineage>
        <taxon>Bacteria</taxon>
        <taxon>Pseudomonadati</taxon>
        <taxon>Pseudomonadota</taxon>
        <taxon>Alphaproteobacteria</taxon>
        <taxon>Sphingomonadales</taxon>
        <taxon>Sphingomonadaceae</taxon>
        <taxon>Novosphingobium</taxon>
    </lineage>
</organism>
<dbReference type="Proteomes" id="UP000520156">
    <property type="component" value="Unassembled WGS sequence"/>
</dbReference>
<dbReference type="EMBL" id="JACLAU010000018">
    <property type="protein sequence ID" value="MBC2652357.1"/>
    <property type="molecule type" value="Genomic_DNA"/>
</dbReference>
<reference evidence="1 2" key="1">
    <citation type="submission" date="2020-08" db="EMBL/GenBank/DDBJ databases">
        <title>The genome sequence of Novosphingobium flavum 4Y4.</title>
        <authorList>
            <person name="Liu Y."/>
        </authorList>
    </citation>
    <scope>NUCLEOTIDE SEQUENCE [LARGE SCALE GENOMIC DNA]</scope>
    <source>
        <strain evidence="1 2">4Y4</strain>
    </source>
</reference>
<evidence type="ECO:0000313" key="2">
    <source>
        <dbReference type="Proteomes" id="UP000520156"/>
    </source>
</evidence>
<dbReference type="AlphaFoldDB" id="A0A7X1KCQ8"/>
<keyword evidence="2" id="KW-1185">Reference proteome</keyword>
<dbReference type="RefSeq" id="WP_185683771.1">
    <property type="nucleotide sequence ID" value="NZ_JACLAU010000018.1"/>
</dbReference>
<comment type="caution">
    <text evidence="1">The sequence shown here is derived from an EMBL/GenBank/DDBJ whole genome shotgun (WGS) entry which is preliminary data.</text>
</comment>
<sequence length="126" mass="14562">METPEGFTVFYARGWRRTVIEPYLMLPDTRDDLIGVQAAKIVRIAPWTSQKARMREHLERLAIAHGYVGGWLDYRDYQLTRVGQSYQFDVPVGKRGILAQFAGTRVRLVCIYSGPFRRWVRIGAIS</sequence>
<protein>
    <submittedName>
        <fullName evidence="1">Uncharacterized protein</fullName>
    </submittedName>
</protein>
<proteinExistence type="predicted"/>